<dbReference type="GO" id="GO:0003677">
    <property type="term" value="F:DNA binding"/>
    <property type="evidence" value="ECO:0007669"/>
    <property type="project" value="UniProtKB-KW"/>
</dbReference>
<reference evidence="11" key="1">
    <citation type="submission" date="2012-12" db="EMBL/GenBank/DDBJ databases">
        <authorList>
            <person name="Hellsten U."/>
            <person name="Grimwood J."/>
            <person name="Chapman J.A."/>
            <person name="Shapiro H."/>
            <person name="Aerts A."/>
            <person name="Otillar R.P."/>
            <person name="Terry A.Y."/>
            <person name="Boore J.L."/>
            <person name="Simakov O."/>
            <person name="Marletaz F."/>
            <person name="Cho S.-J."/>
            <person name="Edsinger-Gonzales E."/>
            <person name="Havlak P."/>
            <person name="Kuo D.-H."/>
            <person name="Larsson T."/>
            <person name="Lv J."/>
            <person name="Arendt D."/>
            <person name="Savage R."/>
            <person name="Osoegawa K."/>
            <person name="de Jong P."/>
            <person name="Lindberg D.R."/>
            <person name="Seaver E.C."/>
            <person name="Weisblat D.A."/>
            <person name="Putnam N.H."/>
            <person name="Grigoriev I.V."/>
            <person name="Rokhsar D.S."/>
        </authorList>
    </citation>
    <scope>NUCLEOTIDE SEQUENCE</scope>
    <source>
        <strain evidence="11">I ESC-2004</strain>
    </source>
</reference>
<keyword evidence="2" id="KW-0805">Transcription regulation</keyword>
<evidence type="ECO:0000256" key="5">
    <source>
        <dbReference type="ARBA" id="ARBA00023242"/>
    </source>
</evidence>
<dbReference type="InterPro" id="IPR050370">
    <property type="entry name" value="HES_HEY"/>
</dbReference>
<dbReference type="Pfam" id="PF00010">
    <property type="entry name" value="HLH"/>
    <property type="match status" value="1"/>
</dbReference>
<dbReference type="SUPFAM" id="SSF47459">
    <property type="entry name" value="HLH, helix-loop-helix DNA-binding domain"/>
    <property type="match status" value="1"/>
</dbReference>
<dbReference type="EMBL" id="AMQN01000916">
    <property type="status" value="NOT_ANNOTATED_CDS"/>
    <property type="molecule type" value="Genomic_DNA"/>
</dbReference>
<proteinExistence type="predicted"/>
<dbReference type="Pfam" id="PF07527">
    <property type="entry name" value="Hairy_orange"/>
    <property type="match status" value="1"/>
</dbReference>
<dbReference type="CDD" id="cd11459">
    <property type="entry name" value="bHLH-O_HES1_4"/>
    <property type="match status" value="1"/>
</dbReference>
<dbReference type="PROSITE" id="PS50888">
    <property type="entry name" value="BHLH"/>
    <property type="match status" value="1"/>
</dbReference>
<keyword evidence="3" id="KW-0238">DNA-binding</keyword>
<protein>
    <recommendedName>
        <fullName evidence="12">BHLH domain-containing protein</fullName>
    </recommendedName>
</protein>
<dbReference type="HOGENOM" id="CLU_068550_2_2_1"/>
<feature type="compositionally biased region" description="Polar residues" evidence="6">
    <location>
        <begin position="212"/>
        <end position="228"/>
    </location>
</feature>
<evidence type="ECO:0000256" key="2">
    <source>
        <dbReference type="ARBA" id="ARBA00023015"/>
    </source>
</evidence>
<keyword evidence="11" id="KW-1185">Reference proteome</keyword>
<reference evidence="9 11" key="2">
    <citation type="journal article" date="2013" name="Nature">
        <title>Insights into bilaterian evolution from three spiralian genomes.</title>
        <authorList>
            <person name="Simakov O."/>
            <person name="Marletaz F."/>
            <person name="Cho S.J."/>
            <person name="Edsinger-Gonzales E."/>
            <person name="Havlak P."/>
            <person name="Hellsten U."/>
            <person name="Kuo D.H."/>
            <person name="Larsson T."/>
            <person name="Lv J."/>
            <person name="Arendt D."/>
            <person name="Savage R."/>
            <person name="Osoegawa K."/>
            <person name="de Jong P."/>
            <person name="Grimwood J."/>
            <person name="Chapman J.A."/>
            <person name="Shapiro H."/>
            <person name="Aerts A."/>
            <person name="Otillar R.P."/>
            <person name="Terry A.Y."/>
            <person name="Boore J.L."/>
            <person name="Grigoriev I.V."/>
            <person name="Lindberg D.R."/>
            <person name="Seaver E.C."/>
            <person name="Weisblat D.A."/>
            <person name="Putnam N.H."/>
            <person name="Rokhsar D.S."/>
        </authorList>
    </citation>
    <scope>NUCLEOTIDE SEQUENCE</scope>
    <source>
        <strain evidence="9 11">I ESC-2004</strain>
    </source>
</reference>
<keyword evidence="5" id="KW-0539">Nucleus</keyword>
<evidence type="ECO:0000259" key="7">
    <source>
        <dbReference type="PROSITE" id="PS50888"/>
    </source>
</evidence>
<dbReference type="GO" id="GO:0046983">
    <property type="term" value="F:protein dimerization activity"/>
    <property type="evidence" value="ECO:0007669"/>
    <property type="project" value="InterPro"/>
</dbReference>
<evidence type="ECO:0000256" key="1">
    <source>
        <dbReference type="ARBA" id="ARBA00004123"/>
    </source>
</evidence>
<dbReference type="FunFam" id="4.10.280.10:FF:000009">
    <property type="entry name" value="Transcription factor HES-1"/>
    <property type="match status" value="1"/>
</dbReference>
<reference evidence="10" key="3">
    <citation type="submission" date="2015-06" db="UniProtKB">
        <authorList>
            <consortium name="EnsemblMetazoa"/>
        </authorList>
    </citation>
    <scope>IDENTIFICATION</scope>
</reference>
<dbReference type="SMART" id="SM00353">
    <property type="entry name" value="HLH"/>
    <property type="match status" value="1"/>
</dbReference>
<dbReference type="GO" id="GO:0005634">
    <property type="term" value="C:nucleus"/>
    <property type="evidence" value="ECO:0007669"/>
    <property type="project" value="UniProtKB-SubCell"/>
</dbReference>
<dbReference type="InterPro" id="IPR011598">
    <property type="entry name" value="bHLH_dom"/>
</dbReference>
<dbReference type="EMBL" id="KB297234">
    <property type="protein sequence ID" value="ELU10814.1"/>
    <property type="molecule type" value="Genomic_DNA"/>
</dbReference>
<accession>R7UWW0</accession>
<sequence length="346" mass="37875">MDLNNNLIINEDENSNHSNNSDMPRRERSSSDIRKSNKPLMEKRRRERINKCLDQLKAILMEVTKKESSYYSKLEKADILEMTVKYLKNMKKPQVSTDPAVLSKYVAGFNECSSEVTKYLSNVDGLSTDVKGRMLSHLANCLTPTSRAPTNIQISRQQAPSATSLSALPGSSNVCILNSGMPTVSATPCMQLLPAKLPTGETVYLLANSNGATSPTSLPSPTQVNQQPLSPPTAHVSPTSTITNSSFSSSSDGSFLSSSDTSISDSPLNLDTKRERLVSPIAFTPIAPKKTITIVPEKENQHLAENLSFKKSPSALDNHPQGLFGNVNSPPLHLFNAQSRSMWRPW</sequence>
<evidence type="ECO:0000256" key="4">
    <source>
        <dbReference type="ARBA" id="ARBA00023163"/>
    </source>
</evidence>
<keyword evidence="4" id="KW-0804">Transcription</keyword>
<feature type="compositionally biased region" description="Low complexity" evidence="6">
    <location>
        <begin position="237"/>
        <end position="268"/>
    </location>
</feature>
<feature type="region of interest" description="Disordered" evidence="6">
    <location>
        <begin position="1"/>
        <end position="46"/>
    </location>
</feature>
<evidence type="ECO:0000256" key="6">
    <source>
        <dbReference type="SAM" id="MobiDB-lite"/>
    </source>
</evidence>
<evidence type="ECO:0000259" key="8">
    <source>
        <dbReference type="PROSITE" id="PS51054"/>
    </source>
</evidence>
<dbReference type="GO" id="GO:0006355">
    <property type="term" value="P:regulation of DNA-templated transcription"/>
    <property type="evidence" value="ECO:0007669"/>
    <property type="project" value="InterPro"/>
</dbReference>
<evidence type="ECO:0008006" key="12">
    <source>
        <dbReference type="Google" id="ProtNLM"/>
    </source>
</evidence>
<feature type="region of interest" description="Disordered" evidence="6">
    <location>
        <begin position="212"/>
        <end position="268"/>
    </location>
</feature>
<dbReference type="InterPro" id="IPR003650">
    <property type="entry name" value="Orange_dom"/>
</dbReference>
<evidence type="ECO:0000313" key="9">
    <source>
        <dbReference type="EMBL" id="ELU10814.1"/>
    </source>
</evidence>
<evidence type="ECO:0000313" key="10">
    <source>
        <dbReference type="EnsemblMetazoa" id="CapteP223641"/>
    </source>
</evidence>
<dbReference type="PROSITE" id="PS51054">
    <property type="entry name" value="ORANGE"/>
    <property type="match status" value="1"/>
</dbReference>
<dbReference type="OMA" id="DTTPCRL"/>
<dbReference type="Proteomes" id="UP000014760">
    <property type="component" value="Unassembled WGS sequence"/>
</dbReference>
<dbReference type="AlphaFoldDB" id="R7UWW0"/>
<dbReference type="Gene3D" id="4.10.280.10">
    <property type="entry name" value="Helix-loop-helix DNA-binding domain"/>
    <property type="match status" value="1"/>
</dbReference>
<comment type="subcellular location">
    <subcellularLocation>
        <location evidence="1">Nucleus</location>
    </subcellularLocation>
</comment>
<dbReference type="SUPFAM" id="SSF158457">
    <property type="entry name" value="Orange domain-like"/>
    <property type="match status" value="1"/>
</dbReference>
<gene>
    <name evidence="9" type="ORF">CAPTEDRAFT_223641</name>
</gene>
<dbReference type="STRING" id="283909.R7UWW0"/>
<dbReference type="EnsemblMetazoa" id="CapteT223641">
    <property type="protein sequence ID" value="CapteP223641"/>
    <property type="gene ID" value="CapteG223641"/>
</dbReference>
<feature type="compositionally biased region" description="Basic and acidic residues" evidence="6">
    <location>
        <begin position="23"/>
        <end position="44"/>
    </location>
</feature>
<dbReference type="PANTHER" id="PTHR10985">
    <property type="entry name" value="BASIC HELIX-LOOP-HELIX TRANSCRIPTION FACTOR, HES-RELATED"/>
    <property type="match status" value="1"/>
</dbReference>
<organism evidence="9">
    <name type="scientific">Capitella teleta</name>
    <name type="common">Polychaete worm</name>
    <dbReference type="NCBI Taxonomy" id="283909"/>
    <lineage>
        <taxon>Eukaryota</taxon>
        <taxon>Metazoa</taxon>
        <taxon>Spiralia</taxon>
        <taxon>Lophotrochozoa</taxon>
        <taxon>Annelida</taxon>
        <taxon>Polychaeta</taxon>
        <taxon>Sedentaria</taxon>
        <taxon>Scolecida</taxon>
        <taxon>Capitellidae</taxon>
        <taxon>Capitella</taxon>
    </lineage>
</organism>
<feature type="domain" description="BHLH" evidence="7">
    <location>
        <begin position="33"/>
        <end position="90"/>
    </location>
</feature>
<dbReference type="FunCoup" id="R7UWW0">
    <property type="interactions" value="5"/>
</dbReference>
<feature type="domain" description="Orange" evidence="8">
    <location>
        <begin position="105"/>
        <end position="138"/>
    </location>
</feature>
<evidence type="ECO:0000313" key="11">
    <source>
        <dbReference type="Proteomes" id="UP000014760"/>
    </source>
</evidence>
<evidence type="ECO:0000256" key="3">
    <source>
        <dbReference type="ARBA" id="ARBA00023125"/>
    </source>
</evidence>
<dbReference type="OrthoDB" id="6085656at2759"/>
<dbReference type="Gene3D" id="6.10.250.980">
    <property type="match status" value="1"/>
</dbReference>
<name>R7UWW0_CAPTE</name>
<dbReference type="InterPro" id="IPR036638">
    <property type="entry name" value="HLH_DNA-bd_sf"/>
</dbReference>
<dbReference type="SMART" id="SM00511">
    <property type="entry name" value="ORANGE"/>
    <property type="match status" value="1"/>
</dbReference>